<reference evidence="4" key="1">
    <citation type="journal article" date="2019" name="Int. J. Syst. Evol. Microbiol.">
        <title>The Global Catalogue of Microorganisms (GCM) 10K type strain sequencing project: providing services to taxonomists for standard genome sequencing and annotation.</title>
        <authorList>
            <consortium name="The Broad Institute Genomics Platform"/>
            <consortium name="The Broad Institute Genome Sequencing Center for Infectious Disease"/>
            <person name="Wu L."/>
            <person name="Ma J."/>
        </authorList>
    </citation>
    <scope>NUCLEOTIDE SEQUENCE [LARGE SCALE GENOMIC DNA]</scope>
    <source>
        <strain evidence="4">ICMP 19430</strain>
    </source>
</reference>
<protein>
    <submittedName>
        <fullName evidence="3">Class I adenylate-forming enzyme family protein</fullName>
    </submittedName>
</protein>
<dbReference type="PROSITE" id="PS00455">
    <property type="entry name" value="AMP_BINDING"/>
    <property type="match status" value="1"/>
</dbReference>
<organism evidence="3 4">
    <name type="scientific">Rhodococcus daqingensis</name>
    <dbReference type="NCBI Taxonomy" id="2479363"/>
    <lineage>
        <taxon>Bacteria</taxon>
        <taxon>Bacillati</taxon>
        <taxon>Actinomycetota</taxon>
        <taxon>Actinomycetes</taxon>
        <taxon>Mycobacteriales</taxon>
        <taxon>Nocardiaceae</taxon>
        <taxon>Rhodococcus</taxon>
    </lineage>
</organism>
<proteinExistence type="predicted"/>
<dbReference type="Pfam" id="PF00501">
    <property type="entry name" value="AMP-binding"/>
    <property type="match status" value="1"/>
</dbReference>
<dbReference type="PANTHER" id="PTHR43201:SF32">
    <property type="entry name" value="2-SUCCINYLBENZOATE--COA LIGASE, CHLOROPLASTIC_PEROXISOMAL"/>
    <property type="match status" value="1"/>
</dbReference>
<keyword evidence="4" id="KW-1185">Reference proteome</keyword>
<dbReference type="InterPro" id="IPR042099">
    <property type="entry name" value="ANL_N_sf"/>
</dbReference>
<sequence>MSERYGLRSPVDFLLDAEAEGPDAPLLRHAGGTVTVTEFASLVRRCATDLIDRFAVESGDRVALVGRNSVHRLAWQYGAYWIGAVEVSLNFDLKGPMLAHVLTDSEPTLILTDDEFRAEVTRHAGSTRIDALTGPVTEQTDVPPGLRRHLDALSRDHLATILYTSGTTGPSKGVMLPHGYLANNADAAQEMIALTTDDVGHSALPFFHVDIHVIFPAIIRSGSSLYFTERFSVSRFWEQVTTHGCTWAMAVGSMLAGVALSTPPGRADIPLTRVVGAPVPPEVYGYFEDRLGVPVLSTYGQTEAHGISIETIDARRRGSAGRICDAFDVAILSPDGRRLPPGTVGEICHRPNHPAMVLLGYWRRPASTVAAWQNLWYHTGDLGLIDEDGFLFFKGRLTDSLRRRGENISAFELEAVLRTAPGVVDAAAIGVVDELGGEDEIKVFVDCGDTGVLDPQSFFDFCVANLPRFAVPRYVAQVDAASFVRSPGTGVIQKHRLPTRITGAGVYDRLAESGSANNFSFSERNHHRG</sequence>
<dbReference type="Proteomes" id="UP001596484">
    <property type="component" value="Unassembled WGS sequence"/>
</dbReference>
<dbReference type="Gene3D" id="3.40.50.12780">
    <property type="entry name" value="N-terminal domain of ligase-like"/>
    <property type="match status" value="1"/>
</dbReference>
<name>A0ABW2RUE2_9NOCA</name>
<dbReference type="EMBL" id="JBHTCS010000009">
    <property type="protein sequence ID" value="MFC7447158.1"/>
    <property type="molecule type" value="Genomic_DNA"/>
</dbReference>
<dbReference type="InterPro" id="IPR000873">
    <property type="entry name" value="AMP-dep_synth/lig_dom"/>
</dbReference>
<evidence type="ECO:0000313" key="3">
    <source>
        <dbReference type="EMBL" id="MFC7447158.1"/>
    </source>
</evidence>
<evidence type="ECO:0000259" key="2">
    <source>
        <dbReference type="Pfam" id="PF13193"/>
    </source>
</evidence>
<evidence type="ECO:0000259" key="1">
    <source>
        <dbReference type="Pfam" id="PF00501"/>
    </source>
</evidence>
<accession>A0ABW2RUE2</accession>
<dbReference type="InterPro" id="IPR045851">
    <property type="entry name" value="AMP-bd_C_sf"/>
</dbReference>
<dbReference type="Pfam" id="PF13193">
    <property type="entry name" value="AMP-binding_C"/>
    <property type="match status" value="1"/>
</dbReference>
<dbReference type="SUPFAM" id="SSF56801">
    <property type="entry name" value="Acetyl-CoA synthetase-like"/>
    <property type="match status" value="1"/>
</dbReference>
<comment type="caution">
    <text evidence="3">The sequence shown here is derived from an EMBL/GenBank/DDBJ whole genome shotgun (WGS) entry which is preliminary data.</text>
</comment>
<feature type="domain" description="AMP-dependent synthetase/ligase" evidence="1">
    <location>
        <begin position="19"/>
        <end position="362"/>
    </location>
</feature>
<dbReference type="Gene3D" id="3.30.300.30">
    <property type="match status" value="1"/>
</dbReference>
<dbReference type="RefSeq" id="WP_378402028.1">
    <property type="nucleotide sequence ID" value="NZ_JBHTCS010000009.1"/>
</dbReference>
<dbReference type="PANTHER" id="PTHR43201">
    <property type="entry name" value="ACYL-COA SYNTHETASE"/>
    <property type="match status" value="1"/>
</dbReference>
<gene>
    <name evidence="3" type="ORF">ACFQS9_04550</name>
</gene>
<dbReference type="InterPro" id="IPR025110">
    <property type="entry name" value="AMP-bd_C"/>
</dbReference>
<dbReference type="InterPro" id="IPR020845">
    <property type="entry name" value="AMP-binding_CS"/>
</dbReference>
<evidence type="ECO:0000313" key="4">
    <source>
        <dbReference type="Proteomes" id="UP001596484"/>
    </source>
</evidence>
<feature type="domain" description="AMP-binding enzyme C-terminal" evidence="2">
    <location>
        <begin position="412"/>
        <end position="480"/>
    </location>
</feature>